<keyword evidence="4" id="KW-1185">Reference proteome</keyword>
<evidence type="ECO:0000313" key="4">
    <source>
        <dbReference type="Proteomes" id="UP001238540"/>
    </source>
</evidence>
<proteinExistence type="predicted"/>
<dbReference type="RefSeq" id="WP_076588464.1">
    <property type="nucleotide sequence ID" value="NZ_JABEYA020000003.1"/>
</dbReference>
<evidence type="ECO:0000259" key="2">
    <source>
        <dbReference type="PROSITE" id="PS50234"/>
    </source>
</evidence>
<dbReference type="EMBL" id="JAUFQC010000027">
    <property type="protein sequence ID" value="MDN3612288.1"/>
    <property type="molecule type" value="Genomic_DNA"/>
</dbReference>
<reference evidence="4" key="1">
    <citation type="journal article" date="2019" name="Int. J. Syst. Evol. Microbiol.">
        <title>The Global Catalogue of Microorganisms (GCM) 10K type strain sequencing project: providing services to taxonomists for standard genome sequencing and annotation.</title>
        <authorList>
            <consortium name="The Broad Institute Genomics Platform"/>
            <consortium name="The Broad Institute Genome Sequencing Center for Infectious Disease"/>
            <person name="Wu L."/>
            <person name="Ma J."/>
        </authorList>
    </citation>
    <scope>NUCLEOTIDE SEQUENCE [LARGE SCALE GENOMIC DNA]</scope>
    <source>
        <strain evidence="4">CECT 7398</strain>
    </source>
</reference>
<dbReference type="PROSITE" id="PS50234">
    <property type="entry name" value="VWFA"/>
    <property type="match status" value="1"/>
</dbReference>
<organism evidence="3 4">
    <name type="scientific">Vibrio ostreicida</name>
    <dbReference type="NCBI Taxonomy" id="526588"/>
    <lineage>
        <taxon>Bacteria</taxon>
        <taxon>Pseudomonadati</taxon>
        <taxon>Pseudomonadota</taxon>
        <taxon>Gammaproteobacteria</taxon>
        <taxon>Vibrionales</taxon>
        <taxon>Vibrionaceae</taxon>
        <taxon>Vibrio</taxon>
    </lineage>
</organism>
<dbReference type="InterPro" id="IPR002035">
    <property type="entry name" value="VWF_A"/>
</dbReference>
<evidence type="ECO:0000313" key="3">
    <source>
        <dbReference type="EMBL" id="MDN3612288.1"/>
    </source>
</evidence>
<sequence length="397" mass="43415">MPKRQLGSVSLSFLALLIPILLMLVATLMIGFQVILSGRAGQAVDSAAIACAFSDRSNPVLNHAYLDYYQPNIKQVTTQADASSGCEIKMGYQLTGLFPSLTFARASYHTQGQSTEHAHVSQSASVVPTEMTLVLDISSSMFDSVDQLKAILLRAIDRIEQDNVLIDGQRAISIAVVPFSDGVSVKNAPWLDEKGIFCVDGLAKESGGTFNVDDTVRNLDLTHGQHPVKHRAPEQYLGDCSESASILPLTRDMNQVKEAIRQLSTTGGTASYQGVIWGARQLIPSWRREWLYHSYSVTPAQKLILMTDGVDSGSVFDDLVSAGLCDRLANEFGIQLNFIGFSVPSRRLDQFSDCVNSARAGEARGQVFSATNTQELDDYFSKVLEVQYDNRLNFGTN</sequence>
<comment type="caution">
    <text evidence="3">The sequence shown here is derived from an EMBL/GenBank/DDBJ whole genome shotgun (WGS) entry which is preliminary data.</text>
</comment>
<dbReference type="InterPro" id="IPR036465">
    <property type="entry name" value="vWFA_dom_sf"/>
</dbReference>
<gene>
    <name evidence="3" type="ORF">QWZ16_22080</name>
</gene>
<dbReference type="SUPFAM" id="SSF53300">
    <property type="entry name" value="vWA-like"/>
    <property type="match status" value="1"/>
</dbReference>
<feature type="domain" description="VWFA" evidence="2">
    <location>
        <begin position="130"/>
        <end position="383"/>
    </location>
</feature>
<name>A0ABT8BZ26_9VIBR</name>
<dbReference type="Gene3D" id="3.40.50.410">
    <property type="entry name" value="von Willebrand factor, type A domain"/>
    <property type="match status" value="1"/>
</dbReference>
<keyword evidence="1" id="KW-0812">Transmembrane</keyword>
<accession>A0ABT8BZ26</accession>
<keyword evidence="1" id="KW-0472">Membrane</keyword>
<dbReference type="Proteomes" id="UP001238540">
    <property type="component" value="Unassembled WGS sequence"/>
</dbReference>
<evidence type="ECO:0000256" key="1">
    <source>
        <dbReference type="SAM" id="Phobius"/>
    </source>
</evidence>
<feature type="transmembrane region" description="Helical" evidence="1">
    <location>
        <begin position="12"/>
        <end position="36"/>
    </location>
</feature>
<keyword evidence="1" id="KW-1133">Transmembrane helix</keyword>
<protein>
    <recommendedName>
        <fullName evidence="2">VWFA domain-containing protein</fullName>
    </recommendedName>
</protein>